<sequence>MFLWDDLKKEIIDQKGRSACPVEGCIKDLPRQTKTFKKASKFQCPKHRIYVSPTTFEYPDETDNLIWKDAADLMLWAKIKQPGVKRESRVARDRSEDAVVWNVMRYLEREQLVREWVRCISNDEPANADVIYWSLCQRTGQPWKPLLDTCPMFGESVKHRSEPDVIVNCPEKLVFVEAKFGSGNAKGNNRPKEYETGCNGWFNDVFTADTTFQSVAGDSEMYQLMRLWLIGSRIASEQGKRFLLVNLVLRAAEENIERIFGGHCRQAMNRRFCRSTWEDICEKIVMRQPESESRDDLIQFFRNKTLGYSLRNESETERRTLKRAFSVELDPHEM</sequence>
<dbReference type="KEGG" id="pbs:Plabr_1130"/>
<keyword evidence="2" id="KW-1185">Reference proteome</keyword>
<dbReference type="HOGENOM" id="CLU_868354_0_0_0"/>
<dbReference type="OrthoDB" id="2109857at2"/>
<protein>
    <submittedName>
        <fullName evidence="1">Uncharacterized protein</fullName>
    </submittedName>
</protein>
<dbReference type="Proteomes" id="UP000006860">
    <property type="component" value="Chromosome"/>
</dbReference>
<dbReference type="EMBL" id="CP002546">
    <property type="protein sequence ID" value="ADY58746.1"/>
    <property type="molecule type" value="Genomic_DNA"/>
</dbReference>
<evidence type="ECO:0000313" key="2">
    <source>
        <dbReference type="Proteomes" id="UP000006860"/>
    </source>
</evidence>
<name>F0SKS6_RUBBR</name>
<evidence type="ECO:0000313" key="1">
    <source>
        <dbReference type="EMBL" id="ADY58746.1"/>
    </source>
</evidence>
<dbReference type="eggNOG" id="ENOG503297X">
    <property type="taxonomic scope" value="Bacteria"/>
</dbReference>
<dbReference type="AlphaFoldDB" id="F0SKS6"/>
<organism evidence="1 2">
    <name type="scientific">Rubinisphaera brasiliensis (strain ATCC 49424 / DSM 5305 / JCM 21570 / IAM 15109 / NBRC 103401 / IFAM 1448)</name>
    <name type="common">Planctomyces brasiliensis</name>
    <dbReference type="NCBI Taxonomy" id="756272"/>
    <lineage>
        <taxon>Bacteria</taxon>
        <taxon>Pseudomonadati</taxon>
        <taxon>Planctomycetota</taxon>
        <taxon>Planctomycetia</taxon>
        <taxon>Planctomycetales</taxon>
        <taxon>Planctomycetaceae</taxon>
        <taxon>Rubinisphaera</taxon>
    </lineage>
</organism>
<reference evidence="2" key="1">
    <citation type="submission" date="2011-02" db="EMBL/GenBank/DDBJ databases">
        <title>The complete genome of Planctomyces brasiliensis DSM 5305.</title>
        <authorList>
            <person name="Lucas S."/>
            <person name="Copeland A."/>
            <person name="Lapidus A."/>
            <person name="Bruce D."/>
            <person name="Goodwin L."/>
            <person name="Pitluck S."/>
            <person name="Kyrpides N."/>
            <person name="Mavromatis K."/>
            <person name="Pagani I."/>
            <person name="Ivanova N."/>
            <person name="Ovchinnikova G."/>
            <person name="Lu M."/>
            <person name="Detter J.C."/>
            <person name="Han C."/>
            <person name="Land M."/>
            <person name="Hauser L."/>
            <person name="Markowitz V."/>
            <person name="Cheng J.-F."/>
            <person name="Hugenholtz P."/>
            <person name="Woyke T."/>
            <person name="Wu D."/>
            <person name="Tindall B."/>
            <person name="Pomrenke H.G."/>
            <person name="Brambilla E."/>
            <person name="Klenk H.-P."/>
            <person name="Eisen J.A."/>
        </authorList>
    </citation>
    <scope>NUCLEOTIDE SEQUENCE [LARGE SCALE GENOMIC DNA]</scope>
    <source>
        <strain evidence="2">ATCC 49424 / DSM 5305 / JCM 21570 / IAM 15109 / NBRC 103401 / IFAM 1448</strain>
    </source>
</reference>
<dbReference type="STRING" id="756272.Plabr_1130"/>
<dbReference type="RefSeq" id="WP_013627479.1">
    <property type="nucleotide sequence ID" value="NC_015174.1"/>
</dbReference>
<accession>F0SKS6</accession>
<proteinExistence type="predicted"/>
<gene>
    <name evidence="1" type="ordered locus">Plabr_1130</name>
</gene>